<dbReference type="STRING" id="1385699.A7A78_02250"/>
<dbReference type="RefSeq" id="WP_068760793.1">
    <property type="nucleotide sequence ID" value="NZ_LXIE01000001.1"/>
</dbReference>
<dbReference type="NCBIfam" id="TIGR01201">
    <property type="entry name" value="HU_rel"/>
    <property type="match status" value="1"/>
</dbReference>
<evidence type="ECO:0000259" key="2">
    <source>
        <dbReference type="Pfam" id="PF18291"/>
    </source>
</evidence>
<organism evidence="3 4">
    <name type="scientific">Aequorivita soesokkakensis</name>
    <dbReference type="NCBI Taxonomy" id="1385699"/>
    <lineage>
        <taxon>Bacteria</taxon>
        <taxon>Pseudomonadati</taxon>
        <taxon>Bacteroidota</taxon>
        <taxon>Flavobacteriia</taxon>
        <taxon>Flavobacteriales</taxon>
        <taxon>Flavobacteriaceae</taxon>
        <taxon>Aequorivita</taxon>
    </lineage>
</organism>
<dbReference type="GO" id="GO:0003677">
    <property type="term" value="F:DNA binding"/>
    <property type="evidence" value="ECO:0007669"/>
    <property type="project" value="UniProtKB-KW"/>
</dbReference>
<gene>
    <name evidence="3" type="ORF">A7A78_02250</name>
</gene>
<sequence length="129" mass="14202">MAIKYKLVEKGEPGVVGGGTKKWYARCITDGELTIDDLVEQIEKFSALSEADIKGVIIALENVIQNAIADSKIVRLEKLGSLYPSISSKGANREEDFVANTMIEKVNVRYRPGKRIADSVRNAGFKKQS</sequence>
<evidence type="ECO:0000313" key="4">
    <source>
        <dbReference type="Proteomes" id="UP000077552"/>
    </source>
</evidence>
<dbReference type="OrthoDB" id="9809801at2"/>
<keyword evidence="1 3" id="KW-0238">DNA-binding</keyword>
<dbReference type="Pfam" id="PF18291">
    <property type="entry name" value="HU-HIG"/>
    <property type="match status" value="1"/>
</dbReference>
<evidence type="ECO:0000313" key="3">
    <source>
        <dbReference type="EMBL" id="OAD92750.1"/>
    </source>
</evidence>
<dbReference type="Gene3D" id="4.10.520.10">
    <property type="entry name" value="IHF-like DNA-binding proteins"/>
    <property type="match status" value="1"/>
</dbReference>
<proteinExistence type="predicted"/>
<dbReference type="SUPFAM" id="SSF47729">
    <property type="entry name" value="IHF-like DNA-binding proteins"/>
    <property type="match status" value="1"/>
</dbReference>
<accession>A0A1A9LHQ5</accession>
<dbReference type="EMBL" id="LXIE01000001">
    <property type="protein sequence ID" value="OAD92750.1"/>
    <property type="molecule type" value="Genomic_DNA"/>
</dbReference>
<evidence type="ECO:0000256" key="1">
    <source>
        <dbReference type="ARBA" id="ARBA00023125"/>
    </source>
</evidence>
<dbReference type="InterPro" id="IPR005902">
    <property type="entry name" value="HU_DNA-bd_put"/>
</dbReference>
<dbReference type="AlphaFoldDB" id="A0A1A9LHQ5"/>
<reference evidence="3 4" key="1">
    <citation type="submission" date="2016-05" db="EMBL/GenBank/DDBJ databases">
        <title>Genome sequencing of Vitellibacter soesokkakensis RSSK-12.</title>
        <authorList>
            <person name="Thevarajoo S."/>
            <person name="Selvaratnam C."/>
            <person name="Goh K.M."/>
            <person name="Chan K.-G."/>
            <person name="Chong C.S."/>
        </authorList>
    </citation>
    <scope>NUCLEOTIDE SEQUENCE [LARGE SCALE GENOMIC DNA]</scope>
    <source>
        <strain evidence="3 4">RSSK-12</strain>
    </source>
</reference>
<name>A0A1A9LHQ5_9FLAO</name>
<keyword evidence="4" id="KW-1185">Reference proteome</keyword>
<feature type="domain" description="HU" evidence="2">
    <location>
        <begin position="1"/>
        <end position="127"/>
    </location>
</feature>
<protein>
    <submittedName>
        <fullName evidence="3">DNA-binding protein</fullName>
    </submittedName>
</protein>
<comment type="caution">
    <text evidence="3">The sequence shown here is derived from an EMBL/GenBank/DDBJ whole genome shotgun (WGS) entry which is preliminary data.</text>
</comment>
<dbReference type="InterPro" id="IPR041607">
    <property type="entry name" value="HU-HIG"/>
</dbReference>
<dbReference type="InterPro" id="IPR010992">
    <property type="entry name" value="IHF-like_DNA-bd_dom_sf"/>
</dbReference>
<dbReference type="Proteomes" id="UP000077552">
    <property type="component" value="Unassembled WGS sequence"/>
</dbReference>